<dbReference type="Gene3D" id="2.60.200.20">
    <property type="match status" value="1"/>
</dbReference>
<feature type="domain" description="FHA" evidence="1">
    <location>
        <begin position="24"/>
        <end position="73"/>
    </location>
</feature>
<evidence type="ECO:0000313" key="2">
    <source>
        <dbReference type="EMBL" id="MEO1766012.1"/>
    </source>
</evidence>
<organism evidence="2 3">
    <name type="scientific">Thiobacter aerophilum</name>
    <dbReference type="NCBI Taxonomy" id="3121275"/>
    <lineage>
        <taxon>Bacteria</taxon>
        <taxon>Pseudomonadati</taxon>
        <taxon>Pseudomonadota</taxon>
        <taxon>Betaproteobacteria</taxon>
        <taxon>Burkholderiales</taxon>
        <taxon>Thiobacteraceae</taxon>
        <taxon>Thiobacter</taxon>
    </lineage>
</organism>
<dbReference type="InterPro" id="IPR000253">
    <property type="entry name" value="FHA_dom"/>
</dbReference>
<accession>A0ABV0EF69</accession>
<dbReference type="EMBL" id="JBAJEX010000001">
    <property type="protein sequence ID" value="MEO1766012.1"/>
    <property type="molecule type" value="Genomic_DNA"/>
</dbReference>
<dbReference type="InterPro" id="IPR008984">
    <property type="entry name" value="SMAD_FHA_dom_sf"/>
</dbReference>
<evidence type="ECO:0000313" key="3">
    <source>
        <dbReference type="Proteomes" id="UP001482231"/>
    </source>
</evidence>
<dbReference type="Proteomes" id="UP001482231">
    <property type="component" value="Unassembled WGS sequence"/>
</dbReference>
<dbReference type="SMART" id="SM00240">
    <property type="entry name" value="FHA"/>
    <property type="match status" value="1"/>
</dbReference>
<protein>
    <submittedName>
        <fullName evidence="2">FHA domain-containing protein</fullName>
    </submittedName>
</protein>
<dbReference type="SUPFAM" id="SSF49879">
    <property type="entry name" value="SMAD/FHA domain"/>
    <property type="match status" value="2"/>
</dbReference>
<dbReference type="Pfam" id="PF00498">
    <property type="entry name" value="FHA"/>
    <property type="match status" value="1"/>
</dbReference>
<proteinExistence type="predicted"/>
<reference evidence="2 3" key="1">
    <citation type="submission" date="2024-02" db="EMBL/GenBank/DDBJ databases">
        <title>New thermophilic sulfur-oxidizing bacteria from a hot springs of the Uzon caldera (Kamchatka, Russia).</title>
        <authorList>
            <person name="Dukat A.M."/>
            <person name="Elcheninov A.G."/>
            <person name="Frolov E.N."/>
        </authorList>
    </citation>
    <scope>NUCLEOTIDE SEQUENCE [LARGE SCALE GENOMIC DNA]</scope>
    <source>
        <strain evidence="2 3">AK1</strain>
    </source>
</reference>
<dbReference type="RefSeq" id="WP_347306665.1">
    <property type="nucleotide sequence ID" value="NZ_JBAJEX010000001.1"/>
</dbReference>
<dbReference type="CDD" id="cd00060">
    <property type="entry name" value="FHA"/>
    <property type="match status" value="2"/>
</dbReference>
<dbReference type="PROSITE" id="PS50006">
    <property type="entry name" value="FHA_DOMAIN"/>
    <property type="match status" value="1"/>
</dbReference>
<keyword evidence="3" id="KW-1185">Reference proteome</keyword>
<name>A0ABV0EF69_9BURK</name>
<comment type="caution">
    <text evidence="2">The sequence shown here is derived from an EMBL/GenBank/DDBJ whole genome shotgun (WGS) entry which is preliminary data.</text>
</comment>
<evidence type="ECO:0000259" key="1">
    <source>
        <dbReference type="PROSITE" id="PS50006"/>
    </source>
</evidence>
<sequence>MSRLIIVDISGNALGERVLNQERIRIGRRADNELVLDDLSVSNEHALVITIRNDSFIQDLNSMNGVRVNGRLIRHHHLQDGDEVTIGTFTLRYVHEPWVEPAPSWRAPDTGPLKEETVRAVAPQAGDTLFHVAVPSDLPLTRELVDTAVEGGAAIECATVLLGEARPSGLGHLRLLAGPGAGRETALTRAVTTLGKPGIQTAIISRRGGSYFLTFAEGDSYPQVNGVEVGAAPHPLKDHDILDVAGTRLEFFYR</sequence>
<gene>
    <name evidence="2" type="ORF">V6E02_02135</name>
</gene>